<gene>
    <name evidence="2" type="ORF">EJ05DRAFT_261450</name>
</gene>
<feature type="region of interest" description="Disordered" evidence="1">
    <location>
        <begin position="302"/>
        <end position="380"/>
    </location>
</feature>
<evidence type="ECO:0000313" key="3">
    <source>
        <dbReference type="Proteomes" id="UP000799437"/>
    </source>
</evidence>
<feature type="compositionally biased region" description="Low complexity" evidence="1">
    <location>
        <begin position="452"/>
        <end position="465"/>
    </location>
</feature>
<name>A0A6A6WH21_9PEZI</name>
<feature type="compositionally biased region" description="Polar residues" evidence="1">
    <location>
        <begin position="595"/>
        <end position="630"/>
    </location>
</feature>
<feature type="compositionally biased region" description="Pro residues" evidence="1">
    <location>
        <begin position="900"/>
        <end position="910"/>
    </location>
</feature>
<feature type="compositionally biased region" description="Low complexity" evidence="1">
    <location>
        <begin position="853"/>
        <end position="867"/>
    </location>
</feature>
<feature type="compositionally biased region" description="Basic and acidic residues" evidence="1">
    <location>
        <begin position="70"/>
        <end position="85"/>
    </location>
</feature>
<feature type="compositionally biased region" description="Polar residues" evidence="1">
    <location>
        <begin position="467"/>
        <end position="495"/>
    </location>
</feature>
<feature type="region of interest" description="Disordered" evidence="1">
    <location>
        <begin position="194"/>
        <end position="272"/>
    </location>
</feature>
<sequence length="1082" mass="118133">MNRFFTKSRKDATEDLGNSSASFGTKKPKKGKKGQVEQKPELDLAAALPSSDDFRTSLIMPNLSARFSMLREQDDPKSKLGKASDDSVLSSNRQSRLYDFGFKSSTLADIDEMSINGSIKPPFLMERQTSMETLRTTSDDMDGGSVMSRARPGEGNILFGGRQKVYKISGTGNNRGRALYEDDVSMSSFQRLRKEEKERREQELRDQVNTASLRDDTLAALSGYDKRRETSSSTNSGPSNSRSSTAATSIASQGATAVSPTSQSQAPLERSVTKTRRLYEQGLDQHMHEQQTSQLNRLNTVQRQQHGGTASGKSSPTALSQARSASNLSDRYQRSNPASRTVSPPPVTYNNHAIAPRDNFSNASSPVLGHSSTPPISPVQADQDELTSALNPNDRGKATALGAFNKPKAFSEEQYLQRQMHLHQGGRDTPPPRRGDDGDDGEGDSSRRESDQAQTAPKAAAAPTAFSVFQNAANQMRVNGAQSSQPQTLASGQQRSFSASADGADVDSDASRSPLAPKLVAPPIHEHPALRSQQQQSDHVPARKRIEDTRPIPQSAAPALDLDGAKGIDLDSPTLGPNGGCLSGLVRQHLRNVSNVSSNYSDHNSDTTGPQDNFYQQSYSSQNLAPSVSDTAAHSAHSHSNPWDLEDFDRSDYMENDSMSSVSPVDQQAPQSTSTTTTGRKLTLDEMEARAFEIQQEAEARRAAWELEMMTKHKRQPSVEERDAFQQELAQRQKAIAERMRQVEEDSHSVSNARKAFGMLRSKSSKDSMASSLRHEPSRMKMPGYSGSSTSVNKIGRDQWRSEDERHASLRSRGSSHSRPRYGGNTYDNQYHFDAGRESSRDTTPDATFAVPSSNRSRSNSKSTATSQYSEHSLHPSHLNTSHQVPSMPSPAIGLSGAFPPSPRPSPGPTNGPMSLQRPIQTGYAVSATPPLSAVNTPTGTAFGPNRQQPRRRTVNKQDISEPTLLSSTSVQETVALPPGASLKNGQDFVPPLPPMNPRRRFGFGRSSPNSPAQTPTSSSPTAEIDGPFLQARTYSGDDAEKLRRQRQKLRKTSSEGHGLREISQYQARAPPSQSPPRTRRY</sequence>
<keyword evidence="3" id="KW-1185">Reference proteome</keyword>
<feature type="region of interest" description="Disordered" evidence="1">
    <location>
        <begin position="1"/>
        <end position="48"/>
    </location>
</feature>
<feature type="compositionally biased region" description="Low complexity" evidence="1">
    <location>
        <begin position="231"/>
        <end position="257"/>
    </location>
</feature>
<protein>
    <submittedName>
        <fullName evidence="2">Uncharacterized protein</fullName>
    </submittedName>
</protein>
<dbReference type="RefSeq" id="XP_033603811.1">
    <property type="nucleotide sequence ID" value="XM_033740267.1"/>
</dbReference>
<feature type="compositionally biased region" description="Low complexity" evidence="1">
    <location>
        <begin position="1007"/>
        <end position="1022"/>
    </location>
</feature>
<evidence type="ECO:0000256" key="1">
    <source>
        <dbReference type="SAM" id="MobiDB-lite"/>
    </source>
</evidence>
<feature type="compositionally biased region" description="Basic and acidic residues" evidence="1">
    <location>
        <begin position="834"/>
        <end position="844"/>
    </location>
</feature>
<organism evidence="2 3">
    <name type="scientific">Pseudovirgaria hyperparasitica</name>
    <dbReference type="NCBI Taxonomy" id="470096"/>
    <lineage>
        <taxon>Eukaryota</taxon>
        <taxon>Fungi</taxon>
        <taxon>Dikarya</taxon>
        <taxon>Ascomycota</taxon>
        <taxon>Pezizomycotina</taxon>
        <taxon>Dothideomycetes</taxon>
        <taxon>Dothideomycetes incertae sedis</taxon>
        <taxon>Acrospermales</taxon>
        <taxon>Acrospermaceae</taxon>
        <taxon>Pseudovirgaria</taxon>
    </lineage>
</organism>
<feature type="compositionally biased region" description="Basic and acidic residues" evidence="1">
    <location>
        <begin position="739"/>
        <end position="748"/>
    </location>
</feature>
<feature type="region of interest" description="Disordered" evidence="1">
    <location>
        <begin position="406"/>
        <end position="578"/>
    </location>
</feature>
<accession>A0A6A6WH21</accession>
<dbReference type="Proteomes" id="UP000799437">
    <property type="component" value="Unassembled WGS sequence"/>
</dbReference>
<feature type="compositionally biased region" description="Basic and acidic residues" evidence="1">
    <location>
        <begin position="795"/>
        <end position="808"/>
    </location>
</feature>
<feature type="compositionally biased region" description="Basic and acidic residues" evidence="1">
    <location>
        <begin position="540"/>
        <end position="550"/>
    </location>
</feature>
<feature type="region of interest" description="Disordered" evidence="1">
    <location>
        <begin position="595"/>
        <end position="680"/>
    </location>
</feature>
<proteinExistence type="predicted"/>
<dbReference type="EMBL" id="ML996567">
    <property type="protein sequence ID" value="KAF2761360.1"/>
    <property type="molecule type" value="Genomic_DNA"/>
</dbReference>
<feature type="compositionally biased region" description="Polar residues" evidence="1">
    <location>
        <begin position="878"/>
        <end position="887"/>
    </location>
</feature>
<reference evidence="2" key="1">
    <citation type="journal article" date="2020" name="Stud. Mycol.">
        <title>101 Dothideomycetes genomes: a test case for predicting lifestyles and emergence of pathogens.</title>
        <authorList>
            <person name="Haridas S."/>
            <person name="Albert R."/>
            <person name="Binder M."/>
            <person name="Bloem J."/>
            <person name="Labutti K."/>
            <person name="Salamov A."/>
            <person name="Andreopoulos B."/>
            <person name="Baker S."/>
            <person name="Barry K."/>
            <person name="Bills G."/>
            <person name="Bluhm B."/>
            <person name="Cannon C."/>
            <person name="Castanera R."/>
            <person name="Culley D."/>
            <person name="Daum C."/>
            <person name="Ezra D."/>
            <person name="Gonzalez J."/>
            <person name="Henrissat B."/>
            <person name="Kuo A."/>
            <person name="Liang C."/>
            <person name="Lipzen A."/>
            <person name="Lutzoni F."/>
            <person name="Magnuson J."/>
            <person name="Mondo S."/>
            <person name="Nolan M."/>
            <person name="Ohm R."/>
            <person name="Pangilinan J."/>
            <person name="Park H.-J."/>
            <person name="Ramirez L."/>
            <person name="Alfaro M."/>
            <person name="Sun H."/>
            <person name="Tritt A."/>
            <person name="Yoshinaga Y."/>
            <person name="Zwiers L.-H."/>
            <person name="Turgeon B."/>
            <person name="Goodwin S."/>
            <person name="Spatafora J."/>
            <person name="Crous P."/>
            <person name="Grigoriev I."/>
        </authorList>
    </citation>
    <scope>NUCLEOTIDE SEQUENCE</scope>
    <source>
        <strain evidence="2">CBS 121739</strain>
    </source>
</reference>
<feature type="compositionally biased region" description="Polar residues" evidence="1">
    <location>
        <begin position="359"/>
        <end position="374"/>
    </location>
</feature>
<dbReference type="OrthoDB" id="5335210at2759"/>
<dbReference type="GeneID" id="54481321"/>
<feature type="compositionally biased region" description="Polar residues" evidence="1">
    <location>
        <begin position="302"/>
        <end position="342"/>
    </location>
</feature>
<feature type="region of interest" description="Disordered" evidence="1">
    <location>
        <begin position="70"/>
        <end position="91"/>
    </location>
</feature>
<feature type="compositionally biased region" description="Polar residues" evidence="1">
    <location>
        <begin position="657"/>
        <end position="671"/>
    </location>
</feature>
<feature type="compositionally biased region" description="Polar residues" evidence="1">
    <location>
        <begin position="964"/>
        <end position="973"/>
    </location>
</feature>
<feature type="compositionally biased region" description="Basic and acidic residues" evidence="1">
    <location>
        <begin position="194"/>
        <end position="206"/>
    </location>
</feature>
<evidence type="ECO:0000313" key="2">
    <source>
        <dbReference type="EMBL" id="KAF2761360.1"/>
    </source>
</evidence>
<feature type="region of interest" description="Disordered" evidence="1">
    <location>
        <begin position="739"/>
        <end position="1082"/>
    </location>
</feature>
<dbReference type="AlphaFoldDB" id="A0A6A6WH21"/>